<dbReference type="Gene3D" id="3.40.710.10">
    <property type="entry name" value="DD-peptidase/beta-lactamase superfamily"/>
    <property type="match status" value="1"/>
</dbReference>
<comment type="caution">
    <text evidence="2">The sequence shown here is derived from an EMBL/GenBank/DDBJ whole genome shotgun (WGS) entry which is preliminary data.</text>
</comment>
<evidence type="ECO:0000313" key="3">
    <source>
        <dbReference type="Proteomes" id="UP001147700"/>
    </source>
</evidence>
<feature type="domain" description="Beta-lactamase-related" evidence="1">
    <location>
        <begin position="21"/>
        <end position="373"/>
    </location>
</feature>
<reference evidence="2" key="1">
    <citation type="submission" date="2022-10" db="EMBL/GenBank/DDBJ databases">
        <title>The WGS of Solirubrobacter sp. CPCC 204708.</title>
        <authorList>
            <person name="Jiang Z."/>
        </authorList>
    </citation>
    <scope>NUCLEOTIDE SEQUENCE</scope>
    <source>
        <strain evidence="2">CPCC 204708</strain>
    </source>
</reference>
<name>A0ABT4RCU5_9ACTN</name>
<dbReference type="Pfam" id="PF00144">
    <property type="entry name" value="Beta-lactamase"/>
    <property type="match status" value="1"/>
</dbReference>
<keyword evidence="3" id="KW-1185">Reference proteome</keyword>
<dbReference type="Proteomes" id="UP001147700">
    <property type="component" value="Unassembled WGS sequence"/>
</dbReference>
<dbReference type="InterPro" id="IPR050789">
    <property type="entry name" value="Diverse_Enzym_Activities"/>
</dbReference>
<evidence type="ECO:0000313" key="2">
    <source>
        <dbReference type="EMBL" id="MDA0136321.1"/>
    </source>
</evidence>
<dbReference type="RefSeq" id="WP_202955526.1">
    <property type="nucleotide sequence ID" value="NZ_JAPCID010000003.1"/>
</dbReference>
<dbReference type="InterPro" id="IPR012338">
    <property type="entry name" value="Beta-lactam/transpept-like"/>
</dbReference>
<dbReference type="InterPro" id="IPR001466">
    <property type="entry name" value="Beta-lactam-related"/>
</dbReference>
<organism evidence="2 3">
    <name type="scientific">Solirubrobacter deserti</name>
    <dbReference type="NCBI Taxonomy" id="2282478"/>
    <lineage>
        <taxon>Bacteria</taxon>
        <taxon>Bacillati</taxon>
        <taxon>Actinomycetota</taxon>
        <taxon>Thermoleophilia</taxon>
        <taxon>Solirubrobacterales</taxon>
        <taxon>Solirubrobacteraceae</taxon>
        <taxon>Solirubrobacter</taxon>
    </lineage>
</organism>
<proteinExistence type="predicted"/>
<dbReference type="EMBL" id="JAPCID010000003">
    <property type="protein sequence ID" value="MDA0136321.1"/>
    <property type="molecule type" value="Genomic_DNA"/>
</dbReference>
<gene>
    <name evidence="2" type="ORF">OJ962_02345</name>
</gene>
<sequence length="396" mass="43169">MLTPEIDPADAGFDAARLARIDRHFTRYVDEGKLPGFLAVIARDGQVVHTAKGGMADIEAGRSVAEDTLWRIYSMTKPITSVAAMLLWEEGAFELKDPVAKFIPAFADARVWAGGNQNSPVTRPAVEPVRLWHLLTHTAGLTYGFHYAHPLDGVYRKAGYEFGSPGDLAQAVDDWARLPLLFEPGTEFNYSVSTDVLGRVVEVISGQPLDAFFKERIFEPLGMTDTAFSATDPDRLAALYEPGLARNDRMGRAALHTPAMLSGGGGLIGRAADYHRFTSMLVREGAPLLAPRTLRYMARNHLPGGAELKDVARPTISETQNDGMGFGLGFSVVLDPAGTKIATHPGELAWGGLASTAFYVVPQERLSVQFFTQMIPSSAYPLRSQLRQLVYQAMTD</sequence>
<dbReference type="PANTHER" id="PTHR43283:SF3">
    <property type="entry name" value="BETA-LACTAMASE FAMILY PROTEIN (AFU_ORTHOLOGUE AFUA_5G07500)"/>
    <property type="match status" value="1"/>
</dbReference>
<accession>A0ABT4RCU5</accession>
<protein>
    <submittedName>
        <fullName evidence="2">Beta-lactamase family protein</fullName>
    </submittedName>
</protein>
<dbReference type="SUPFAM" id="SSF56601">
    <property type="entry name" value="beta-lactamase/transpeptidase-like"/>
    <property type="match status" value="1"/>
</dbReference>
<dbReference type="PANTHER" id="PTHR43283">
    <property type="entry name" value="BETA-LACTAMASE-RELATED"/>
    <property type="match status" value="1"/>
</dbReference>
<evidence type="ECO:0000259" key="1">
    <source>
        <dbReference type="Pfam" id="PF00144"/>
    </source>
</evidence>